<dbReference type="Pfam" id="PF13579">
    <property type="entry name" value="Glyco_trans_4_4"/>
    <property type="match status" value="1"/>
</dbReference>
<dbReference type="InterPro" id="IPR050194">
    <property type="entry name" value="Glycosyltransferase_grp1"/>
</dbReference>
<dbReference type="AlphaFoldDB" id="A0A5R8Z5R3"/>
<dbReference type="GO" id="GO:0016758">
    <property type="term" value="F:hexosyltransferase activity"/>
    <property type="evidence" value="ECO:0007669"/>
    <property type="project" value="TreeGrafter"/>
</dbReference>
<protein>
    <submittedName>
        <fullName evidence="3">Glycosyltransferase family 4 protein</fullName>
    </submittedName>
</protein>
<evidence type="ECO:0000259" key="1">
    <source>
        <dbReference type="Pfam" id="PF00534"/>
    </source>
</evidence>
<accession>A0A5R8Z5R3</accession>
<dbReference type="InterPro" id="IPR028098">
    <property type="entry name" value="Glyco_trans_4-like_N"/>
</dbReference>
<gene>
    <name evidence="3" type="ORF">FEM01_11165</name>
</gene>
<evidence type="ECO:0000313" key="3">
    <source>
        <dbReference type="EMBL" id="TLP61142.1"/>
    </source>
</evidence>
<feature type="domain" description="Glycosyltransferase subfamily 4-like N-terminal" evidence="2">
    <location>
        <begin position="25"/>
        <end position="236"/>
    </location>
</feature>
<dbReference type="Pfam" id="PF00534">
    <property type="entry name" value="Glycos_transf_1"/>
    <property type="match status" value="1"/>
</dbReference>
<dbReference type="Proteomes" id="UP000309819">
    <property type="component" value="Unassembled WGS sequence"/>
</dbReference>
<reference evidence="3 4" key="1">
    <citation type="submission" date="2019-05" db="EMBL/GenBank/DDBJ databases">
        <title>Pseudomonas sp. SC006 isolated from lettuce that can produce HBGAs.</title>
        <authorList>
            <person name="Wang D."/>
            <person name="Liao N."/>
            <person name="Liu D."/>
            <person name="Zhang Z."/>
            <person name="Zou S."/>
        </authorList>
    </citation>
    <scope>NUCLEOTIDE SEQUENCE [LARGE SCALE GENOMIC DNA]</scope>
    <source>
        <strain evidence="3 4">SC006</strain>
    </source>
</reference>
<dbReference type="PANTHER" id="PTHR45947:SF3">
    <property type="entry name" value="SULFOQUINOVOSYL TRANSFERASE SQD2"/>
    <property type="match status" value="1"/>
</dbReference>
<sequence>MPASNREESRMAQVLMLCHDQHLDRRVVAQASTLISQGHSVRLLALSFEGETSEETTAEGIQLTRIGLNFIIPENPTYTGYMARQHKLNDLLNWGANRFPRRTGWFQRFFNHASRLNWSLYRVLLLARYHNRMLHDPLPFRQAFIQHARRYTADLVQVHDLPALQAGAEIAAEWNVPLVYDAHELYPEQKSFSRAQRRICASAEALHIKKADLVFAVNESIGEEMARRYAIPQPVTLLNAIDPPADFAPEGHYDLLREKLGLSAERRILLFQGGFAPHRNLETLVQAMAHVSTADVDLVMMGFGPFGDLLKQRAEKIGLLGSRIHFLPAVPQSELLQHSASADIGIIPYPHVDLNSYYCTPNKLFEFIQAGLPILANDSPELNRFVRANAFGYSAVMGNARQIARAIDAAFAAQDLQTWRGNIRNGRVALAWQGQGATYAEHMGRFLAGSHGHSTTLPMSEVVNESL</sequence>
<dbReference type="InterPro" id="IPR001296">
    <property type="entry name" value="Glyco_trans_1"/>
</dbReference>
<evidence type="ECO:0000259" key="2">
    <source>
        <dbReference type="Pfam" id="PF13579"/>
    </source>
</evidence>
<name>A0A5R8Z5R3_9PSED</name>
<dbReference type="OrthoDB" id="9815351at2"/>
<keyword evidence="4" id="KW-1185">Reference proteome</keyword>
<feature type="domain" description="Glycosyl transferase family 1" evidence="1">
    <location>
        <begin position="256"/>
        <end position="416"/>
    </location>
</feature>
<organism evidence="3 4">
    <name type="scientific">Pseudomonas mosselii</name>
    <dbReference type="NCBI Taxonomy" id="78327"/>
    <lineage>
        <taxon>Bacteria</taxon>
        <taxon>Pseudomonadati</taxon>
        <taxon>Pseudomonadota</taxon>
        <taxon>Gammaproteobacteria</taxon>
        <taxon>Pseudomonadales</taxon>
        <taxon>Pseudomonadaceae</taxon>
        <taxon>Pseudomonas</taxon>
    </lineage>
</organism>
<keyword evidence="3" id="KW-0808">Transferase</keyword>
<evidence type="ECO:0000313" key="4">
    <source>
        <dbReference type="Proteomes" id="UP000309819"/>
    </source>
</evidence>
<dbReference type="PANTHER" id="PTHR45947">
    <property type="entry name" value="SULFOQUINOVOSYL TRANSFERASE SQD2"/>
    <property type="match status" value="1"/>
</dbReference>
<proteinExistence type="predicted"/>
<comment type="caution">
    <text evidence="3">The sequence shown here is derived from an EMBL/GenBank/DDBJ whole genome shotgun (WGS) entry which is preliminary data.</text>
</comment>
<dbReference type="EMBL" id="VAUO01000004">
    <property type="protein sequence ID" value="TLP61142.1"/>
    <property type="molecule type" value="Genomic_DNA"/>
</dbReference>
<dbReference type="SUPFAM" id="SSF53756">
    <property type="entry name" value="UDP-Glycosyltransferase/glycogen phosphorylase"/>
    <property type="match status" value="1"/>
</dbReference>
<dbReference type="RefSeq" id="WP_138219496.1">
    <property type="nucleotide sequence ID" value="NZ_VAUO01000004.1"/>
</dbReference>
<dbReference type="Gene3D" id="3.40.50.2000">
    <property type="entry name" value="Glycogen Phosphorylase B"/>
    <property type="match status" value="2"/>
</dbReference>